<protein>
    <submittedName>
        <fullName evidence="4">Mitogen-activated protein kinase-binding protein 1</fullName>
    </submittedName>
</protein>
<dbReference type="InterPro" id="IPR015943">
    <property type="entry name" value="WD40/YVTN_repeat-like_dom_sf"/>
</dbReference>
<dbReference type="InterPro" id="IPR001680">
    <property type="entry name" value="WD40_rpt"/>
</dbReference>
<feature type="compositionally biased region" description="Polar residues" evidence="2">
    <location>
        <begin position="1309"/>
        <end position="1319"/>
    </location>
</feature>
<dbReference type="InterPro" id="IPR011047">
    <property type="entry name" value="Quinoprotein_ADH-like_sf"/>
</dbReference>
<dbReference type="SMART" id="SM00320">
    <property type="entry name" value="WD40"/>
    <property type="match status" value="10"/>
</dbReference>
<feature type="region of interest" description="Disordered" evidence="2">
    <location>
        <begin position="1594"/>
        <end position="1641"/>
    </location>
</feature>
<dbReference type="GO" id="GO:0016301">
    <property type="term" value="F:kinase activity"/>
    <property type="evidence" value="ECO:0007669"/>
    <property type="project" value="UniProtKB-KW"/>
</dbReference>
<keyword evidence="4" id="KW-0418">Kinase</keyword>
<gene>
    <name evidence="4" type="ORF">CLF_110554</name>
</gene>
<feature type="compositionally biased region" description="Polar residues" evidence="2">
    <location>
        <begin position="1058"/>
        <end position="1082"/>
    </location>
</feature>
<feature type="compositionally biased region" description="Low complexity" evidence="2">
    <location>
        <begin position="453"/>
        <end position="467"/>
    </location>
</feature>
<dbReference type="Gene3D" id="2.130.10.10">
    <property type="entry name" value="YVTN repeat-like/Quinoprotein amine dehydrogenase"/>
    <property type="match status" value="4"/>
</dbReference>
<dbReference type="Pfam" id="PF24782">
    <property type="entry name" value="WD40_MABP1-WDR62_2nd"/>
    <property type="match status" value="1"/>
</dbReference>
<evidence type="ECO:0000313" key="4">
    <source>
        <dbReference type="EMBL" id="GAA56312.1"/>
    </source>
</evidence>
<evidence type="ECO:0000256" key="2">
    <source>
        <dbReference type="SAM" id="MobiDB-lite"/>
    </source>
</evidence>
<dbReference type="Proteomes" id="UP000008909">
    <property type="component" value="Unassembled WGS sequence"/>
</dbReference>
<organism evidence="4 5">
    <name type="scientific">Clonorchis sinensis</name>
    <name type="common">Chinese liver fluke</name>
    <dbReference type="NCBI Taxonomy" id="79923"/>
    <lineage>
        <taxon>Eukaryota</taxon>
        <taxon>Metazoa</taxon>
        <taxon>Spiralia</taxon>
        <taxon>Lophotrochozoa</taxon>
        <taxon>Platyhelminthes</taxon>
        <taxon>Trematoda</taxon>
        <taxon>Digenea</taxon>
        <taxon>Opisthorchiida</taxon>
        <taxon>Opisthorchiata</taxon>
        <taxon>Opisthorchiidae</taxon>
        <taxon>Clonorchis</taxon>
    </lineage>
</organism>
<keyword evidence="4" id="KW-0808">Transferase</keyword>
<proteinExistence type="predicted"/>
<keyword evidence="1" id="KW-0853">WD repeat</keyword>
<dbReference type="Pfam" id="PF00400">
    <property type="entry name" value="WD40"/>
    <property type="match status" value="2"/>
</dbReference>
<dbReference type="SUPFAM" id="SSF50998">
    <property type="entry name" value="Quinoprotein alcohol dehydrogenase-like"/>
    <property type="match status" value="1"/>
</dbReference>
<feature type="domain" description="MABP1/WDR62 second WD40" evidence="3">
    <location>
        <begin position="484"/>
        <end position="755"/>
    </location>
</feature>
<dbReference type="EMBL" id="DF144214">
    <property type="protein sequence ID" value="GAA56312.1"/>
    <property type="molecule type" value="Genomic_DNA"/>
</dbReference>
<feature type="compositionally biased region" description="Polar residues" evidence="2">
    <location>
        <begin position="1343"/>
        <end position="1358"/>
    </location>
</feature>
<dbReference type="PROSITE" id="PS50082">
    <property type="entry name" value="WD_REPEATS_2"/>
    <property type="match status" value="2"/>
</dbReference>
<feature type="region of interest" description="Disordered" evidence="2">
    <location>
        <begin position="1343"/>
        <end position="1367"/>
    </location>
</feature>
<feature type="region of interest" description="Disordered" evidence="2">
    <location>
        <begin position="932"/>
        <end position="964"/>
    </location>
</feature>
<feature type="repeat" description="WD" evidence="1">
    <location>
        <begin position="722"/>
        <end position="763"/>
    </location>
</feature>
<keyword evidence="5" id="KW-1185">Reference proteome</keyword>
<feature type="compositionally biased region" description="Polar residues" evidence="2">
    <location>
        <begin position="811"/>
        <end position="824"/>
    </location>
</feature>
<feature type="repeat" description="WD" evidence="1">
    <location>
        <begin position="118"/>
        <end position="161"/>
    </location>
</feature>
<accession>G7YTN2</accession>
<dbReference type="SUPFAM" id="SSF50969">
    <property type="entry name" value="YVTN repeat-like/Quinoprotein amine dehydrogenase"/>
    <property type="match status" value="1"/>
</dbReference>
<dbReference type="InterPro" id="IPR011044">
    <property type="entry name" value="Quino_amine_DH_bsu"/>
</dbReference>
<feature type="region of interest" description="Disordered" evidence="2">
    <location>
        <begin position="439"/>
        <end position="467"/>
    </location>
</feature>
<evidence type="ECO:0000259" key="3">
    <source>
        <dbReference type="Pfam" id="PF24782"/>
    </source>
</evidence>
<feature type="region of interest" description="Disordered" evidence="2">
    <location>
        <begin position="1384"/>
        <end position="1444"/>
    </location>
</feature>
<sequence>MTVLQKLTRLTRGRGNPGGILTVSNQVVLERVLGFTSANNCALSLDQASGAIAYAAGCVIVLRTLDPDRQRFIQSASKKAITAVDFSPDGKFIATGESGHHPMVRLWNVSDGSHLAEFAGHHFRVIAVRFSPSSRYLVSLGSQDDNTVYVWDRTGGQRVASAKVTNKINGVAFSPNGQFFVTVGVRHVRFWYLEIKRTRTSRASCLSVHRSWVTVGCANGTCLLFDTESLQFLAQLPLPHQLGSEAHLSFSPVTPAPVSSEQTDSPTYPDLLAIKLDCTRSRVTCFYADHSVYIWDVTDLSDVQRAAAYFYHSRGVWSVDCLSESCQRTGKERIPQFNSKSVGPSSPPTWWSDSTFVTCADDGTIRFWNVTDELDQNDSDMTTSLIGEADLVKSGVPRSKEQLMRIIFTDPTHKLLCVSDRPTAELTFAKFEAGVGPIGGPSPTSSFGGQLDSAAPSPSSPTAPSLSEASLVNRSNCTLAPSGCCVRAVCISPDCRHLAAGDRDGILRIYSLANLEQQCQITAHDSEILSLNFFRSDSVPELTLLCSASRDRLIHIFDPNQEYSLVQTVADHSAAIFAARIIETEDDGEIRLISCGMDKSLLIRVLEPDEAGLTAHFALEHHLVGRCSQLDAAFTPTVTTYTSDNKPGKRKRYLAVACQDRRLRIYNIATGRQIRCYRGSFNEDGCLVRCAIDPTGSVVATSGSDKQLNLFYLLSGESIAPLFGHSELALGLRFLPDLRHLVTVSADSCVFIWRLATDLTQHLSDRSAVTRRTSSCSGLSTTSTVPSGLRSTASFRLPRPRRTVEERSGGEESTSLSFNPSWGDSPTEYDQTDEPDEDSEIDLLKLDTDELLPRDSCLLARIRRPADVPDSSDYDDRISSVSYDSCQTAKSTLSDQKDTTPNKPAFYFSVSALPAWARRKLSLATHPERLVSRTDDHVERSPVSTQHHSTQSDEKPKPVFDANPGFSVKQAAFEVAEGSGSPRSRYLRAANQSADSNIRPDFRVTHPPGHSAVQTRVLDSRTSRSNVSRDASPKSNTISAPTTPYRRDRLSAEAIGRRSTQLPKNHVSSGSTPNVRSTAVRSESTRAVRAFSPPSNSSTFTVEEGDEAPMFSGSSRRASACRGGLQRAHTSSSLRRPAIVRPTLHSKSTVELRSNSPIDIHEIPTTNLEENWKNGSGDFSDSLVQSDQLTVASIPQATYVTNAVSAYVRLLQLITTYLSFLASSNQISFGTLEGISERSSPNHTNNSSFLGDSRSATPLACSSTRINGTESKSSPVKSPVDSLNEVETGSRRPAYTAPTIASRRKVYPPNTQDHPTTVTMRPKNTESSTCLMKKASSALSVEVNSYSNQSSERQSGGKNTVRLGSPFPRMSDAMPICSASHTCLSQSEAPSPQSPQLSRARWAPASCSPRKQQPMSQRADPLIGRLTTTSRPSRPKDLFAPSTGRVLEKQTTLNTSVSQVVDCDPGDHAPNSVSSPVEKPSVQCRTRTLPGSRRGFTELGQFHSTRDAFHRVQEALDAALKHCADFKRMNSDQVEELQTLRSLITEELEWRFTQLRAMLGLEPLCVDPPVARVLLADLVERLIPELRTSVQPDNVDAIEDSSADFKDTKSPPEGSYEWIVDSTTGASPMNSRRAAESHSVFSDHAKFELSLEGEEEQS</sequence>
<feature type="compositionally biased region" description="Low complexity" evidence="2">
    <location>
        <begin position="1271"/>
        <end position="1280"/>
    </location>
</feature>
<reference evidence="4" key="1">
    <citation type="journal article" date="2011" name="Genome Biol.">
        <title>The draft genome of the carcinogenic human liver fluke Clonorchis sinensis.</title>
        <authorList>
            <person name="Wang X."/>
            <person name="Chen W."/>
            <person name="Huang Y."/>
            <person name="Sun J."/>
            <person name="Men J."/>
            <person name="Liu H."/>
            <person name="Luo F."/>
            <person name="Guo L."/>
            <person name="Lv X."/>
            <person name="Deng C."/>
            <person name="Zhou C."/>
            <person name="Fan Y."/>
            <person name="Li X."/>
            <person name="Huang L."/>
            <person name="Hu Y."/>
            <person name="Liang C."/>
            <person name="Hu X."/>
            <person name="Xu J."/>
            <person name="Yu X."/>
        </authorList>
    </citation>
    <scope>NUCLEOTIDE SEQUENCE [LARGE SCALE GENOMIC DNA]</scope>
    <source>
        <strain evidence="4">Henan</strain>
    </source>
</reference>
<feature type="compositionally biased region" description="Low complexity" evidence="2">
    <location>
        <begin position="1385"/>
        <end position="1398"/>
    </location>
</feature>
<feature type="region of interest" description="Disordered" evidence="2">
    <location>
        <begin position="775"/>
        <end position="837"/>
    </location>
</feature>
<dbReference type="PANTHER" id="PTHR45589:SF1">
    <property type="entry name" value="WD REPEAT DOMAIN 62, ISOFORM G"/>
    <property type="match status" value="1"/>
</dbReference>
<feature type="compositionally biased region" description="Polar residues" evidence="2">
    <location>
        <begin position="1621"/>
        <end position="1630"/>
    </location>
</feature>
<feature type="compositionally biased region" description="Polar residues" evidence="2">
    <location>
        <begin position="1023"/>
        <end position="1042"/>
    </location>
</feature>
<evidence type="ECO:0000313" key="5">
    <source>
        <dbReference type="Proteomes" id="UP000008909"/>
    </source>
</evidence>
<feature type="compositionally biased region" description="Polar residues" evidence="2">
    <location>
        <begin position="785"/>
        <end position="794"/>
    </location>
</feature>
<dbReference type="PANTHER" id="PTHR45589">
    <property type="entry name" value="WD REPEAT DOMAIN 62, ISOFORM G"/>
    <property type="match status" value="1"/>
</dbReference>
<feature type="compositionally biased region" description="Low complexity" evidence="2">
    <location>
        <begin position="775"/>
        <end position="784"/>
    </location>
</feature>
<feature type="compositionally biased region" description="Polar residues" evidence="2">
    <location>
        <begin position="1237"/>
        <end position="1270"/>
    </location>
</feature>
<dbReference type="InterPro" id="IPR052779">
    <property type="entry name" value="WDR62"/>
</dbReference>
<dbReference type="InterPro" id="IPR056162">
    <property type="entry name" value="WD40_MABP1-WDR62_2nd"/>
</dbReference>
<feature type="region of interest" description="Disordered" evidence="2">
    <location>
        <begin position="998"/>
        <end position="1117"/>
    </location>
</feature>
<evidence type="ECO:0000256" key="1">
    <source>
        <dbReference type="PROSITE-ProRule" id="PRU00221"/>
    </source>
</evidence>
<name>G7YTN2_CLOSI</name>
<reference key="2">
    <citation type="submission" date="2011-10" db="EMBL/GenBank/DDBJ databases">
        <title>The genome and transcriptome sequence of Clonorchis sinensis provide insights into the carcinogenic liver fluke.</title>
        <authorList>
            <person name="Wang X."/>
            <person name="Huang Y."/>
            <person name="Chen W."/>
            <person name="Liu H."/>
            <person name="Guo L."/>
            <person name="Chen Y."/>
            <person name="Luo F."/>
            <person name="Zhou W."/>
            <person name="Sun J."/>
            <person name="Mao Q."/>
            <person name="Liang P."/>
            <person name="Zhou C."/>
            <person name="Tian Y."/>
            <person name="Men J."/>
            <person name="Lv X."/>
            <person name="Huang L."/>
            <person name="Zhou J."/>
            <person name="Hu Y."/>
            <person name="Li R."/>
            <person name="Zhang F."/>
            <person name="Lei H."/>
            <person name="Li X."/>
            <person name="Hu X."/>
            <person name="Liang C."/>
            <person name="Xu J."/>
            <person name="Wu Z."/>
            <person name="Yu X."/>
        </authorList>
    </citation>
    <scope>NUCLEOTIDE SEQUENCE</scope>
    <source>
        <strain>Henan</strain>
    </source>
</reference>
<feature type="region of interest" description="Disordered" evidence="2">
    <location>
        <begin position="1236"/>
        <end position="1330"/>
    </location>
</feature>